<sequence>MTQRQLIGRIAALVVAIALCVPATVASASPGGSGVRVNDGRSLLAAAQGGSLLGLPALPALAGGASATLSSPDYWSNWVREAMRNRNLLPLPFDPVKPDVVLPHARIAAGEVVSPLPEKEVNLRDVTYRWQGRTKNVGDFLNDSGTDALVFVHNGSVAAEYYANGFSPIVAHQAWSMTKSFVSTLVGIALDQRRISSLDDPIERYVPELKATAWRGTTIRNILEMRSGIEWDEHNQDLSRNNQVVEWVDMAMDYYSNGRIGRTRNAYIASLPRVTPQGRFNYNSANPQVLAWMLEKLYHRPFNEVLSDQLWKPAGMAASADIMTDRTGAAVASEELFATPGDFARFGELMRNDGRASNGRQVVSAAYVRQATTMIPTSGAVGDDFGGYITDGKAVTSGGYGFQWWNGATPDGFQANGFQGQYITVSPRAGVTGVRLAHTLLLNRDGDFVGAGGAEWHTVYRAVIARLAR</sequence>
<dbReference type="PANTHER" id="PTHR43283:SF7">
    <property type="entry name" value="BETA-LACTAMASE-RELATED DOMAIN-CONTAINING PROTEIN"/>
    <property type="match status" value="1"/>
</dbReference>
<dbReference type="PANTHER" id="PTHR43283">
    <property type="entry name" value="BETA-LACTAMASE-RELATED"/>
    <property type="match status" value="1"/>
</dbReference>
<feature type="chain" id="PRO_5032309775" evidence="1">
    <location>
        <begin position="29"/>
        <end position="469"/>
    </location>
</feature>
<dbReference type="InterPro" id="IPR001466">
    <property type="entry name" value="Beta-lactam-related"/>
</dbReference>
<dbReference type="AlphaFoldDB" id="A0A848KVM9"/>
<feature type="domain" description="Beta-lactamase-related" evidence="2">
    <location>
        <begin position="148"/>
        <end position="445"/>
    </location>
</feature>
<comment type="caution">
    <text evidence="3">The sequence shown here is derived from an EMBL/GenBank/DDBJ whole genome shotgun (WGS) entry which is preliminary data.</text>
</comment>
<keyword evidence="1" id="KW-0732">Signal</keyword>
<gene>
    <name evidence="3" type="ORF">HH308_17005</name>
</gene>
<accession>A0A848KVM9</accession>
<dbReference type="Pfam" id="PF00144">
    <property type="entry name" value="Beta-lactamase"/>
    <property type="match status" value="1"/>
</dbReference>
<dbReference type="SUPFAM" id="SSF56601">
    <property type="entry name" value="beta-lactamase/transpeptidase-like"/>
    <property type="match status" value="1"/>
</dbReference>
<keyword evidence="4" id="KW-1185">Reference proteome</keyword>
<reference evidence="3 4" key="1">
    <citation type="submission" date="2020-04" db="EMBL/GenBank/DDBJ databases">
        <title>Gordonia sp. nov. TBRC 11910.</title>
        <authorList>
            <person name="Suriyachadkun C."/>
        </authorList>
    </citation>
    <scope>NUCLEOTIDE SEQUENCE [LARGE SCALE GENOMIC DNA]</scope>
    <source>
        <strain evidence="3 4">TBRC 11910</strain>
    </source>
</reference>
<dbReference type="InterPro" id="IPR012338">
    <property type="entry name" value="Beta-lactam/transpept-like"/>
</dbReference>
<evidence type="ECO:0000259" key="2">
    <source>
        <dbReference type="Pfam" id="PF00144"/>
    </source>
</evidence>
<keyword evidence="3" id="KW-0378">Hydrolase</keyword>
<dbReference type="Proteomes" id="UP000550729">
    <property type="component" value="Unassembled WGS sequence"/>
</dbReference>
<dbReference type="EMBL" id="JABBNB010000018">
    <property type="protein sequence ID" value="NMO02914.1"/>
    <property type="molecule type" value="Genomic_DNA"/>
</dbReference>
<proteinExistence type="predicted"/>
<evidence type="ECO:0000313" key="3">
    <source>
        <dbReference type="EMBL" id="NMO02914.1"/>
    </source>
</evidence>
<evidence type="ECO:0000313" key="4">
    <source>
        <dbReference type="Proteomes" id="UP000550729"/>
    </source>
</evidence>
<name>A0A848KVM9_9ACTN</name>
<protein>
    <submittedName>
        <fullName evidence="3">Serine hydrolase</fullName>
    </submittedName>
</protein>
<dbReference type="GO" id="GO:0016787">
    <property type="term" value="F:hydrolase activity"/>
    <property type="evidence" value="ECO:0007669"/>
    <property type="project" value="UniProtKB-KW"/>
</dbReference>
<organism evidence="3 4">
    <name type="scientific">Gordonia asplenii</name>
    <dbReference type="NCBI Taxonomy" id="2725283"/>
    <lineage>
        <taxon>Bacteria</taxon>
        <taxon>Bacillati</taxon>
        <taxon>Actinomycetota</taxon>
        <taxon>Actinomycetes</taxon>
        <taxon>Mycobacteriales</taxon>
        <taxon>Gordoniaceae</taxon>
        <taxon>Gordonia</taxon>
    </lineage>
</organism>
<feature type="signal peptide" evidence="1">
    <location>
        <begin position="1"/>
        <end position="28"/>
    </location>
</feature>
<evidence type="ECO:0000256" key="1">
    <source>
        <dbReference type="SAM" id="SignalP"/>
    </source>
</evidence>
<dbReference type="Gene3D" id="3.40.710.10">
    <property type="entry name" value="DD-peptidase/beta-lactamase superfamily"/>
    <property type="match status" value="1"/>
</dbReference>
<dbReference type="InterPro" id="IPR050789">
    <property type="entry name" value="Diverse_Enzym_Activities"/>
</dbReference>
<dbReference type="RefSeq" id="WP_170195424.1">
    <property type="nucleotide sequence ID" value="NZ_JABBNB010000018.1"/>
</dbReference>